<reference evidence="1" key="1">
    <citation type="submission" date="2021-02" db="EMBL/GenBank/DDBJ databases">
        <authorList>
            <person name="Nowell W R."/>
        </authorList>
    </citation>
    <scope>NUCLEOTIDE SEQUENCE</scope>
</reference>
<sequence length="341" mass="39767">MASSDKKYTSTLPKLYQYPNWELPAESVIKTHSLLALSGCEEILQKKQSSIPESVGLARPDACCVLLNESFYDLLIKEHYRLNECHLVEDSGTHEDEEEEDFRRQLECIRMELDKQPCEQRNLELKNQSTKIFPALNQLKHGDIIQFRNERLQFSYYVYQAKKGTFDQLLNQFKLHVTNLLEGNDSPIKNLQSLQTNDYEWILIPSIEPDGYGIPSIFSDAPLHHFGHLSPGVMYRWIYVNLIDSSMPIYDYIHRDIELKKTCPTYRTLVNEAGVTDSLITDEDGEEMTIEDLETFPISYVCLYAEVLSKLNIEWRKIDSNNYCNRNSAMYLLAKWIRQLQ</sequence>
<organism evidence="1 2">
    <name type="scientific">Adineta ricciae</name>
    <name type="common">Rotifer</name>
    <dbReference type="NCBI Taxonomy" id="249248"/>
    <lineage>
        <taxon>Eukaryota</taxon>
        <taxon>Metazoa</taxon>
        <taxon>Spiralia</taxon>
        <taxon>Gnathifera</taxon>
        <taxon>Rotifera</taxon>
        <taxon>Eurotatoria</taxon>
        <taxon>Bdelloidea</taxon>
        <taxon>Adinetida</taxon>
        <taxon>Adinetidae</taxon>
        <taxon>Adineta</taxon>
    </lineage>
</organism>
<dbReference type="EMBL" id="CAJNOJ010000411">
    <property type="protein sequence ID" value="CAF1438705.1"/>
    <property type="molecule type" value="Genomic_DNA"/>
</dbReference>
<comment type="caution">
    <text evidence="1">The sequence shown here is derived from an EMBL/GenBank/DDBJ whole genome shotgun (WGS) entry which is preliminary data.</text>
</comment>
<accession>A0A815NV31</accession>
<name>A0A815NV31_ADIRI</name>
<gene>
    <name evidence="1" type="ORF">EDS130_LOCUS38709</name>
</gene>
<dbReference type="AlphaFoldDB" id="A0A815NV31"/>
<proteinExistence type="predicted"/>
<evidence type="ECO:0000313" key="2">
    <source>
        <dbReference type="Proteomes" id="UP000663852"/>
    </source>
</evidence>
<dbReference type="Proteomes" id="UP000663852">
    <property type="component" value="Unassembled WGS sequence"/>
</dbReference>
<evidence type="ECO:0000313" key="1">
    <source>
        <dbReference type="EMBL" id="CAF1438705.1"/>
    </source>
</evidence>
<protein>
    <submittedName>
        <fullName evidence="1">Uncharacterized protein</fullName>
    </submittedName>
</protein>
<dbReference type="OrthoDB" id="10024303at2759"/>